<dbReference type="Proteomes" id="UP000515135">
    <property type="component" value="Unplaced"/>
</dbReference>
<protein>
    <submittedName>
        <fullName evidence="2">Uncharacterized protein LOC109486145</fullName>
    </submittedName>
</protein>
<gene>
    <name evidence="2" type="primary">LOC109486145</name>
</gene>
<dbReference type="KEGG" id="bbel:109486145"/>
<accession>A0A6P5AGF2</accession>
<dbReference type="OrthoDB" id="10507281at2759"/>
<keyword evidence="1" id="KW-1185">Reference proteome</keyword>
<dbReference type="GeneID" id="109486145"/>
<evidence type="ECO:0000313" key="2">
    <source>
        <dbReference type="RefSeq" id="XP_019645409.1"/>
    </source>
</evidence>
<name>A0A6P5AGF2_BRABE</name>
<dbReference type="AlphaFoldDB" id="A0A6P5AGF2"/>
<organism evidence="1 2">
    <name type="scientific">Branchiostoma belcheri</name>
    <name type="common">Amphioxus</name>
    <dbReference type="NCBI Taxonomy" id="7741"/>
    <lineage>
        <taxon>Eukaryota</taxon>
        <taxon>Metazoa</taxon>
        <taxon>Chordata</taxon>
        <taxon>Cephalochordata</taxon>
        <taxon>Leptocardii</taxon>
        <taxon>Amphioxiformes</taxon>
        <taxon>Branchiostomatidae</taxon>
        <taxon>Branchiostoma</taxon>
    </lineage>
</organism>
<proteinExistence type="predicted"/>
<reference evidence="2" key="1">
    <citation type="submission" date="2025-08" db="UniProtKB">
        <authorList>
            <consortium name="RefSeq"/>
        </authorList>
    </citation>
    <scope>IDENTIFICATION</scope>
    <source>
        <tissue evidence="2">Gonad</tissue>
    </source>
</reference>
<dbReference type="RefSeq" id="XP_019645409.1">
    <property type="nucleotide sequence ID" value="XM_019789850.1"/>
</dbReference>
<evidence type="ECO:0000313" key="1">
    <source>
        <dbReference type="Proteomes" id="UP000515135"/>
    </source>
</evidence>
<sequence length="354" mass="40156">MRTRTLQSKARRYKPTFFKPSHHWVSSPWSKTDVHKKHLYDTRVTRFLPGVQRTHLSETSSVRTSSQFAGTVKDLESYEKIFESEVRYRLPRPIIDPQAFQDDRPRSIFGDDGQSAITVGTRSYPDVDDIGSASVMSFRIARPEMSPQALLAIEENPSNARSRDIGWDDRSGGVTPFRITRAEINPTLLAIEGNPSVVMPRDIRWDSRSDVSMRRCNPDVDDLDTDSSVLMTDSDGRVDLTQRYLAASRYSQELQSITEASSRRTSYTSADQSVRSRSVDSRFFDEDTITETSSFSSDVSTVTDITGSTVTRTDTESISTVDSNAPQNLPYPFHLLPSLNRRYMTDNNVRHEPF</sequence>